<proteinExistence type="predicted"/>
<evidence type="ECO:0000313" key="1">
    <source>
        <dbReference type="EMBL" id="QSQ17460.1"/>
    </source>
</evidence>
<dbReference type="Proteomes" id="UP000663090">
    <property type="component" value="Chromosome"/>
</dbReference>
<dbReference type="InterPro" id="IPR029058">
    <property type="entry name" value="AB_hydrolase_fold"/>
</dbReference>
<evidence type="ECO:0000313" key="2">
    <source>
        <dbReference type="Proteomes" id="UP000663090"/>
    </source>
</evidence>
<dbReference type="EMBL" id="CP071091">
    <property type="protein sequence ID" value="QSQ17460.1"/>
    <property type="molecule type" value="Genomic_DNA"/>
</dbReference>
<name>A0ABX7NF67_9BACT</name>
<gene>
    <name evidence="1" type="ORF">JY572_16050</name>
</gene>
<sequence>MDVSHRSVTDALRVGDGPNRCAWWTRPSLTTCTGTETAADRDEAGENAAALVEVIDALRKRWDIVNEPILFGGSAGGSVFLTGSFVPRYGNRYRGVVALGCGGSASWSGALEWDAGQRGSTRLFYVYGDRDPAVADIRASIAAYRGYGFPLVETVIAGATGCGFDDLSAVRDVWERGLGPL</sequence>
<accession>A0ABX7NF67</accession>
<organism evidence="1 2">
    <name type="scientific">Myxococcus landrumensis</name>
    <dbReference type="NCBI Taxonomy" id="2813577"/>
    <lineage>
        <taxon>Bacteria</taxon>
        <taxon>Pseudomonadati</taxon>
        <taxon>Myxococcota</taxon>
        <taxon>Myxococcia</taxon>
        <taxon>Myxococcales</taxon>
        <taxon>Cystobacterineae</taxon>
        <taxon>Myxococcaceae</taxon>
        <taxon>Myxococcus</taxon>
    </lineage>
</organism>
<dbReference type="RefSeq" id="WP_206719081.1">
    <property type="nucleotide sequence ID" value="NZ_CP071091.1"/>
</dbReference>
<keyword evidence="2" id="KW-1185">Reference proteome</keyword>
<protein>
    <recommendedName>
        <fullName evidence="3">Esterase</fullName>
    </recommendedName>
</protein>
<reference evidence="1 2" key="1">
    <citation type="submission" date="2021-02" db="EMBL/GenBank/DDBJ databases">
        <title>De Novo genome assembly of isolated myxobacteria.</title>
        <authorList>
            <person name="Stevens D.C."/>
        </authorList>
    </citation>
    <scope>NUCLEOTIDE SEQUENCE [LARGE SCALE GENOMIC DNA]</scope>
    <source>
        <strain evidence="1 2">SCHIC003</strain>
    </source>
</reference>
<evidence type="ECO:0008006" key="3">
    <source>
        <dbReference type="Google" id="ProtNLM"/>
    </source>
</evidence>
<dbReference type="SUPFAM" id="SSF53474">
    <property type="entry name" value="alpha/beta-Hydrolases"/>
    <property type="match status" value="1"/>
</dbReference>
<dbReference type="Gene3D" id="3.40.50.1820">
    <property type="entry name" value="alpha/beta hydrolase"/>
    <property type="match status" value="1"/>
</dbReference>